<dbReference type="SUPFAM" id="SSF53335">
    <property type="entry name" value="S-adenosyl-L-methionine-dependent methyltransferases"/>
    <property type="match status" value="1"/>
</dbReference>
<proteinExistence type="predicted"/>
<accession>A0A0F9T3I4</accession>
<dbReference type="Pfam" id="PF13489">
    <property type="entry name" value="Methyltransf_23"/>
    <property type="match status" value="1"/>
</dbReference>
<dbReference type="InterPro" id="IPR029063">
    <property type="entry name" value="SAM-dependent_MTases_sf"/>
</dbReference>
<evidence type="ECO:0008006" key="2">
    <source>
        <dbReference type="Google" id="ProtNLM"/>
    </source>
</evidence>
<sequence>MTYNKVAPADLQKVWHKYIGKLFVNKTILDVGAGAGKSKERLSYNANRVTTTDVNRALMNTVDIIQYPEKIVGKWDVVTAFDVIEHVVDREKFLYAIQRLSNNFVFVTTPNWYVYPTDWHFTEHQFAKMMGAPFHNLRYFVRRNGSDYCNILQVTEGQFLKRNQNNNHFGIWGCISEAA</sequence>
<dbReference type="Gene3D" id="3.40.50.150">
    <property type="entry name" value="Vaccinia Virus protein VP39"/>
    <property type="match status" value="1"/>
</dbReference>
<name>A0A0F9T3I4_9ZZZZ</name>
<dbReference type="AlphaFoldDB" id="A0A0F9T3I4"/>
<dbReference type="EMBL" id="LAZR01001500">
    <property type="protein sequence ID" value="KKN43631.1"/>
    <property type="molecule type" value="Genomic_DNA"/>
</dbReference>
<evidence type="ECO:0000313" key="1">
    <source>
        <dbReference type="EMBL" id="KKN43631.1"/>
    </source>
</evidence>
<gene>
    <name evidence="1" type="ORF">LCGC14_0701320</name>
</gene>
<dbReference type="CDD" id="cd02440">
    <property type="entry name" value="AdoMet_MTases"/>
    <property type="match status" value="1"/>
</dbReference>
<organism evidence="1">
    <name type="scientific">marine sediment metagenome</name>
    <dbReference type="NCBI Taxonomy" id="412755"/>
    <lineage>
        <taxon>unclassified sequences</taxon>
        <taxon>metagenomes</taxon>
        <taxon>ecological metagenomes</taxon>
    </lineage>
</organism>
<protein>
    <recommendedName>
        <fullName evidence="2">Methyltransferase type 11 domain-containing protein</fullName>
    </recommendedName>
</protein>
<comment type="caution">
    <text evidence="1">The sequence shown here is derived from an EMBL/GenBank/DDBJ whole genome shotgun (WGS) entry which is preliminary data.</text>
</comment>
<reference evidence="1" key="1">
    <citation type="journal article" date="2015" name="Nature">
        <title>Complex archaea that bridge the gap between prokaryotes and eukaryotes.</title>
        <authorList>
            <person name="Spang A."/>
            <person name="Saw J.H."/>
            <person name="Jorgensen S.L."/>
            <person name="Zaremba-Niedzwiedzka K."/>
            <person name="Martijn J."/>
            <person name="Lind A.E."/>
            <person name="van Eijk R."/>
            <person name="Schleper C."/>
            <person name="Guy L."/>
            <person name="Ettema T.J."/>
        </authorList>
    </citation>
    <scope>NUCLEOTIDE SEQUENCE</scope>
</reference>